<evidence type="ECO:0000313" key="2">
    <source>
        <dbReference type="Proteomes" id="UP000443582"/>
    </source>
</evidence>
<reference evidence="2" key="1">
    <citation type="journal article" date="2019" name="Int. J. Syst. Evol. Microbiol.">
        <title>Halobacteriovorax valvorus sp. nov., a novel prokaryotic predator isolated from coastal seawater of China.</title>
        <authorList>
            <person name="Chen M.-X."/>
        </authorList>
    </citation>
    <scope>NUCLEOTIDE SEQUENCE [LARGE SCALE GENOMIC DNA]</scope>
    <source>
        <strain evidence="2">BL9</strain>
    </source>
</reference>
<evidence type="ECO:0000313" key="1">
    <source>
        <dbReference type="EMBL" id="RZF20989.1"/>
    </source>
</evidence>
<comment type="caution">
    <text evidence="1">The sequence shown here is derived from an EMBL/GenBank/DDBJ whole genome shotgun (WGS) entry which is preliminary data.</text>
</comment>
<dbReference type="Proteomes" id="UP000443582">
    <property type="component" value="Unassembled WGS sequence"/>
</dbReference>
<name>A0ABY0IEN8_9BACT</name>
<evidence type="ECO:0008006" key="3">
    <source>
        <dbReference type="Google" id="ProtNLM"/>
    </source>
</evidence>
<proteinExistence type="predicted"/>
<accession>A0ABY0IEN8</accession>
<protein>
    <recommendedName>
        <fullName evidence="3">DUF5666 domain-containing protein</fullName>
    </recommendedName>
</protein>
<keyword evidence="2" id="KW-1185">Reference proteome</keyword>
<dbReference type="RefSeq" id="WP_115363345.1">
    <property type="nucleotide sequence ID" value="NZ_QDKL01000003.1"/>
</dbReference>
<gene>
    <name evidence="1" type="ORF">DAY19_13475</name>
</gene>
<dbReference type="EMBL" id="QDKL01000003">
    <property type="protein sequence ID" value="RZF20989.1"/>
    <property type="molecule type" value="Genomic_DNA"/>
</dbReference>
<sequence length="122" mass="14010">MKSTMRRALYITLGLVMLSITIQERVHARTMKRITPEQVQKLDRGMAVETYRGEFLDISSISNIRKTFGNLADLKDGREIRLKNGDTLTAQDIKFLYVERFGGDAPKRGKKLEIARTPHDEE</sequence>
<organism evidence="1 2">
    <name type="scientific">Halobacteriovorax vibrionivorans</name>
    <dbReference type="NCBI Taxonomy" id="2152716"/>
    <lineage>
        <taxon>Bacteria</taxon>
        <taxon>Pseudomonadati</taxon>
        <taxon>Bdellovibrionota</taxon>
        <taxon>Bacteriovoracia</taxon>
        <taxon>Bacteriovoracales</taxon>
        <taxon>Halobacteriovoraceae</taxon>
        <taxon>Halobacteriovorax</taxon>
    </lineage>
</organism>